<name>A0AAV5S950_9BILA</name>
<feature type="non-terminal residue" evidence="1">
    <location>
        <position position="66"/>
    </location>
</feature>
<comment type="caution">
    <text evidence="1">The sequence shown here is derived from an EMBL/GenBank/DDBJ whole genome shotgun (WGS) entry which is preliminary data.</text>
</comment>
<dbReference type="Proteomes" id="UP001432027">
    <property type="component" value="Unassembled WGS sequence"/>
</dbReference>
<accession>A0AAV5S950</accession>
<keyword evidence="2" id="KW-1185">Reference proteome</keyword>
<feature type="non-terminal residue" evidence="1">
    <location>
        <position position="1"/>
    </location>
</feature>
<gene>
    <name evidence="1" type="ORF">PENTCL1PPCAC_1157</name>
</gene>
<sequence length="66" mass="7455">LRRHVEPERCEHREWGIQLGHDQILVLHQGHIDFLRAQEVLEGAVVVVPRELQTAVVQVASAIEGS</sequence>
<protein>
    <submittedName>
        <fullName evidence="1">Uncharacterized protein</fullName>
    </submittedName>
</protein>
<dbReference type="AlphaFoldDB" id="A0AAV5S950"/>
<reference evidence="1" key="1">
    <citation type="submission" date="2023-10" db="EMBL/GenBank/DDBJ databases">
        <title>Genome assembly of Pristionchus species.</title>
        <authorList>
            <person name="Yoshida K."/>
            <person name="Sommer R.J."/>
        </authorList>
    </citation>
    <scope>NUCLEOTIDE SEQUENCE</scope>
    <source>
        <strain evidence="1">RS0144</strain>
    </source>
</reference>
<dbReference type="EMBL" id="BTSX01000001">
    <property type="protein sequence ID" value="GMS78982.1"/>
    <property type="molecule type" value="Genomic_DNA"/>
</dbReference>
<organism evidence="1 2">
    <name type="scientific">Pristionchus entomophagus</name>
    <dbReference type="NCBI Taxonomy" id="358040"/>
    <lineage>
        <taxon>Eukaryota</taxon>
        <taxon>Metazoa</taxon>
        <taxon>Ecdysozoa</taxon>
        <taxon>Nematoda</taxon>
        <taxon>Chromadorea</taxon>
        <taxon>Rhabditida</taxon>
        <taxon>Rhabditina</taxon>
        <taxon>Diplogasteromorpha</taxon>
        <taxon>Diplogasteroidea</taxon>
        <taxon>Neodiplogasteridae</taxon>
        <taxon>Pristionchus</taxon>
    </lineage>
</organism>
<proteinExistence type="predicted"/>
<evidence type="ECO:0000313" key="2">
    <source>
        <dbReference type="Proteomes" id="UP001432027"/>
    </source>
</evidence>
<evidence type="ECO:0000313" key="1">
    <source>
        <dbReference type="EMBL" id="GMS78982.1"/>
    </source>
</evidence>